<reference evidence="1 2" key="1">
    <citation type="journal article" date="2020" name="Phytopathology">
        <title>Genome Sequence Resources of Colletotrichum truncatum, C. plurivorum, C. musicola, and C. sojae: Four Species Pathogenic to Soybean (Glycine max).</title>
        <authorList>
            <person name="Rogerio F."/>
            <person name="Boufleur T.R."/>
            <person name="Ciampi-Guillardi M."/>
            <person name="Sukno S.A."/>
            <person name="Thon M.R."/>
            <person name="Massola Junior N.S."/>
            <person name="Baroncelli R."/>
        </authorList>
    </citation>
    <scope>NUCLEOTIDE SEQUENCE [LARGE SCALE GENOMIC DNA]</scope>
    <source>
        <strain evidence="1 2">CMES1059</strain>
    </source>
</reference>
<accession>A0ACC3YMW0</accession>
<organism evidence="1 2">
    <name type="scientific">Colletotrichum truncatum</name>
    <name type="common">Anthracnose fungus</name>
    <name type="synonym">Colletotrichum capsici</name>
    <dbReference type="NCBI Taxonomy" id="5467"/>
    <lineage>
        <taxon>Eukaryota</taxon>
        <taxon>Fungi</taxon>
        <taxon>Dikarya</taxon>
        <taxon>Ascomycota</taxon>
        <taxon>Pezizomycotina</taxon>
        <taxon>Sordariomycetes</taxon>
        <taxon>Hypocreomycetidae</taxon>
        <taxon>Glomerellales</taxon>
        <taxon>Glomerellaceae</taxon>
        <taxon>Colletotrichum</taxon>
        <taxon>Colletotrichum truncatum species complex</taxon>
    </lineage>
</organism>
<name>A0ACC3YMW0_COLTU</name>
<dbReference type="Proteomes" id="UP000805649">
    <property type="component" value="Unassembled WGS sequence"/>
</dbReference>
<keyword evidence="2" id="KW-1185">Reference proteome</keyword>
<comment type="caution">
    <text evidence="1">The sequence shown here is derived from an EMBL/GenBank/DDBJ whole genome shotgun (WGS) entry which is preliminary data.</text>
</comment>
<proteinExistence type="predicted"/>
<dbReference type="EMBL" id="VUJX02000008">
    <property type="protein sequence ID" value="KAL0933238.1"/>
    <property type="molecule type" value="Genomic_DNA"/>
</dbReference>
<gene>
    <name evidence="1" type="ORF">CTRU02_212201</name>
</gene>
<sequence length="571" mass="61819">MPILEPIRPIRCQSSTSTEMIWDIIVVGGGLAGSVISNRLAEYRPELKILVVEAGVNANERQDIVWPNSTNTIGGDFDWKLASVPQAHVDNRSVTLAQGKALGGGTVINMGLWTRGDKVDYDLWGETVGDDRWSYDGLLPYMKKTENYWNTTINPDQHGYEGPVNIQSITSTNRPFPLREKVLQSWQEIGIEPISQLDGNAGNPIGVAEYTENKINGRRQIAAAVYSLENVTVLTETVVAKVLFSNSTRGLTATGIQLANGTQLLGRQTILSAGAVHTPQLLMLSGIGPRDELEALGIDVKLDAPEVGKNYADHFLSPSSWNVKNPEEGWAVGSPAFPTAEQYRWGTATDFIVCSSVPKEGLAKAIEEDEGVTPGPDHPLLKQERTFFEHFFLYSGSTDGSKLSISGIFILPSSRGSIKLASANITDSPLIDPNYLGTAVDRYIVREGIRQEIAFAGSDATVLGREVLNGEAVPAGFDEPYSVNSTDEYIDARIRAAVRSVHHPMGSVAMGKVVDTDLKVKGAQGLRVVDASVFPVVISAHLQVATFALAEQAAEIIANEKPKCGSRSLRH</sequence>
<evidence type="ECO:0000313" key="1">
    <source>
        <dbReference type="EMBL" id="KAL0933238.1"/>
    </source>
</evidence>
<evidence type="ECO:0000313" key="2">
    <source>
        <dbReference type="Proteomes" id="UP000805649"/>
    </source>
</evidence>
<protein>
    <submittedName>
        <fullName evidence="1">Glucose dehydrogenase</fullName>
    </submittedName>
</protein>